<feature type="domain" description="Aerobactin siderophore biosynthesis IucA/IucC N-terminal" evidence="1">
    <location>
        <begin position="114"/>
        <end position="327"/>
    </location>
</feature>
<dbReference type="PANTHER" id="PTHR34384:SF5">
    <property type="entry name" value="L-2,3-DIAMINOPROPANOATE--CITRATE LIGASE"/>
    <property type="match status" value="1"/>
</dbReference>
<name>A0AAD5TEB2_9FUNG</name>
<keyword evidence="4" id="KW-1185">Reference proteome</keyword>
<proteinExistence type="predicted"/>
<dbReference type="InterPro" id="IPR022770">
    <property type="entry name" value="IucA/IucC-like_C"/>
</dbReference>
<dbReference type="Proteomes" id="UP001212152">
    <property type="component" value="Unassembled WGS sequence"/>
</dbReference>
<sequence length="536" mass="58840">MTSPLGATLYPLTGHPTGSPAPVAIRFSHLPTISGTRVAFLDPADIAPLGITTYGQQQTLDPVQLFDLLVPVDLEIADRECLARLRRELRSSVDCQTQLYENRPKQPSLGSPAIQWEQAIVEGHATHPMHRSRTPLDDDTHAAIAKSSEGLLQPTITFVSVPRSKVSIFGSYDELLASYLPNSDPDRVVVPVHQAQLPQVLRRFRIAQHVPSTRRALAQASMRTVCPDPASDLPGYHLKLPLAMFTTSALRTISPHSVRNGPIVSELALRVVKDPTLLHVVREVASIGASMGEGTDEHDAKHLACVVRTDPEVELPGEKIIIAAALVERGANGTPLVIDAFGLRTRKARIDFLETYTRLAVDAFLPPMLDHGFGFECHGQNTLLRVAESGQPLGFAIRDFGGVQIHVPTLASSLSLPGDSPLLAFHENSSIIVSSLDKVYVNVFHCLVQNQLHRLVRALDLHHCGTGWTIVRKHVSRWLTSGRAEEIWFNEAVDLKAFVRMKMGALYRDYLYSMVPNVLLYAGEVHQGDGEPEAAR</sequence>
<dbReference type="PANTHER" id="PTHR34384">
    <property type="entry name" value="L-2,3-DIAMINOPROPANOATE--CITRATE LIGASE"/>
    <property type="match status" value="1"/>
</dbReference>
<dbReference type="GO" id="GO:0019290">
    <property type="term" value="P:siderophore biosynthetic process"/>
    <property type="evidence" value="ECO:0007669"/>
    <property type="project" value="InterPro"/>
</dbReference>
<dbReference type="Pfam" id="PF04183">
    <property type="entry name" value="IucA_IucC"/>
    <property type="match status" value="1"/>
</dbReference>
<reference evidence="3" key="1">
    <citation type="submission" date="2020-05" db="EMBL/GenBank/DDBJ databases">
        <title>Phylogenomic resolution of chytrid fungi.</title>
        <authorList>
            <person name="Stajich J.E."/>
            <person name="Amses K."/>
            <person name="Simmons R."/>
            <person name="Seto K."/>
            <person name="Myers J."/>
            <person name="Bonds A."/>
            <person name="Quandt C.A."/>
            <person name="Barry K."/>
            <person name="Liu P."/>
            <person name="Grigoriev I."/>
            <person name="Longcore J.E."/>
            <person name="James T.Y."/>
        </authorList>
    </citation>
    <scope>NUCLEOTIDE SEQUENCE</scope>
    <source>
        <strain evidence="3">JEL0379</strain>
    </source>
</reference>
<organism evidence="3 4">
    <name type="scientific">Geranomyces variabilis</name>
    <dbReference type="NCBI Taxonomy" id="109894"/>
    <lineage>
        <taxon>Eukaryota</taxon>
        <taxon>Fungi</taxon>
        <taxon>Fungi incertae sedis</taxon>
        <taxon>Chytridiomycota</taxon>
        <taxon>Chytridiomycota incertae sedis</taxon>
        <taxon>Chytridiomycetes</taxon>
        <taxon>Spizellomycetales</taxon>
        <taxon>Powellomycetaceae</taxon>
        <taxon>Geranomyces</taxon>
    </lineage>
</organism>
<dbReference type="InterPro" id="IPR037455">
    <property type="entry name" value="LucA/IucC-like"/>
</dbReference>
<dbReference type="EMBL" id="JADGJQ010000092">
    <property type="protein sequence ID" value="KAJ3170865.1"/>
    <property type="molecule type" value="Genomic_DNA"/>
</dbReference>
<dbReference type="InterPro" id="IPR007310">
    <property type="entry name" value="Aerobactin_biosyn_IucA/IucC_N"/>
</dbReference>
<evidence type="ECO:0000259" key="1">
    <source>
        <dbReference type="Pfam" id="PF04183"/>
    </source>
</evidence>
<dbReference type="Pfam" id="PF06276">
    <property type="entry name" value="FhuF"/>
    <property type="match status" value="1"/>
</dbReference>
<dbReference type="GO" id="GO:0016881">
    <property type="term" value="F:acid-amino acid ligase activity"/>
    <property type="evidence" value="ECO:0007669"/>
    <property type="project" value="UniProtKB-ARBA"/>
</dbReference>
<feature type="domain" description="Aerobactin siderophore biosynthesis IucA/IucC-like C-terminal" evidence="2">
    <location>
        <begin position="352"/>
        <end position="477"/>
    </location>
</feature>
<gene>
    <name evidence="3" type="ORF">HDU87_008693</name>
</gene>
<evidence type="ECO:0000313" key="4">
    <source>
        <dbReference type="Proteomes" id="UP001212152"/>
    </source>
</evidence>
<evidence type="ECO:0000259" key="2">
    <source>
        <dbReference type="Pfam" id="PF06276"/>
    </source>
</evidence>
<accession>A0AAD5TEB2</accession>
<protein>
    <submittedName>
        <fullName evidence="3">Uncharacterized protein</fullName>
    </submittedName>
</protein>
<evidence type="ECO:0000313" key="3">
    <source>
        <dbReference type="EMBL" id="KAJ3170865.1"/>
    </source>
</evidence>
<comment type="caution">
    <text evidence="3">The sequence shown here is derived from an EMBL/GenBank/DDBJ whole genome shotgun (WGS) entry which is preliminary data.</text>
</comment>
<dbReference type="AlphaFoldDB" id="A0AAD5TEB2"/>
<dbReference type="Gene3D" id="1.10.510.40">
    <property type="match status" value="1"/>
</dbReference>